<dbReference type="AlphaFoldDB" id="V6M1X6"/>
<dbReference type="EMBL" id="KI546046">
    <property type="protein sequence ID" value="EST47194.1"/>
    <property type="molecule type" value="Genomic_DNA"/>
</dbReference>
<accession>V6M1X6</accession>
<proteinExistence type="predicted"/>
<reference evidence="1" key="1">
    <citation type="journal article" date="2014" name="PLoS Genet.">
        <title>The Genome of Spironucleus salmonicida Highlights a Fish Pathogen Adapted to Fluctuating Environments.</title>
        <authorList>
            <person name="Xu F."/>
            <person name="Jerlstrom-Hultqvist J."/>
            <person name="Einarsson E."/>
            <person name="Astvaldsson A."/>
            <person name="Svard S.G."/>
            <person name="Andersson J.O."/>
        </authorList>
    </citation>
    <scope>NUCLEOTIDE SEQUENCE</scope>
</reference>
<name>V6M1X6_9EUKA</name>
<organism evidence="1">
    <name type="scientific">Spironucleus salmonicida</name>
    <dbReference type="NCBI Taxonomy" id="348837"/>
    <lineage>
        <taxon>Eukaryota</taxon>
        <taxon>Metamonada</taxon>
        <taxon>Diplomonadida</taxon>
        <taxon>Hexamitidae</taxon>
        <taxon>Hexamitinae</taxon>
        <taxon>Spironucleus</taxon>
    </lineage>
</organism>
<protein>
    <submittedName>
        <fullName evidence="1">Uncharacterized protein</fullName>
    </submittedName>
</protein>
<sequence>MDCPSEKYLFSKNILSLITRQQQIGPDQKVSYTESIVLVKRFTISTYLTQPSQLIPPIITTKNFYITATAKNALSTSYIYSEAVSGYIIQLSLLNSREFQDLLFNKLFKSLSDVYVVDTPPNETNIDEIEIIQFPIIFTDGLILIQLFRTSQIMSYEDGSNIEPQAYNPP</sequence>
<evidence type="ECO:0000313" key="1">
    <source>
        <dbReference type="EMBL" id="EST47194.1"/>
    </source>
</evidence>
<gene>
    <name evidence="1" type="ORF">SS50377_12704</name>
</gene>